<protein>
    <recommendedName>
        <fullName evidence="4">TLDc domain-containing protein</fullName>
    </recommendedName>
</protein>
<accession>A0A0G4G0D8</accession>
<sequence length="210" mass="23461">MRRVFQKVGDRGRPDADEPRQMRSRTVQRGEATPHIRCEAASAVRVCALVQCVRRCEQPNGSVKCPTCRVVCTAACITKSWSMIKLLEYQQKKEASTRINKLLDLLPVLRRYLNDATALLCDTAITFLVPKVCVPLGSSLTESEFKGLRGLIGGQVKLKSIYRTSLHGSAHRNVLRCVGDKRGLAFVIRKNQYVFGAFISDGLQEPTRPE</sequence>
<evidence type="ECO:0000313" key="3">
    <source>
        <dbReference type="Proteomes" id="UP000041254"/>
    </source>
</evidence>
<dbReference type="Proteomes" id="UP000041254">
    <property type="component" value="Unassembled WGS sequence"/>
</dbReference>
<organism evidence="2 3">
    <name type="scientific">Vitrella brassicaformis (strain CCMP3155)</name>
    <dbReference type="NCBI Taxonomy" id="1169540"/>
    <lineage>
        <taxon>Eukaryota</taxon>
        <taxon>Sar</taxon>
        <taxon>Alveolata</taxon>
        <taxon>Colpodellida</taxon>
        <taxon>Vitrellaceae</taxon>
        <taxon>Vitrella</taxon>
    </lineage>
</organism>
<dbReference type="PhylomeDB" id="A0A0G4G0D8"/>
<name>A0A0G4G0D8_VITBC</name>
<dbReference type="VEuPathDB" id="CryptoDB:Vbra_21832"/>
<evidence type="ECO:0000313" key="2">
    <source>
        <dbReference type="EMBL" id="CEM21154.1"/>
    </source>
</evidence>
<keyword evidence="3" id="KW-1185">Reference proteome</keyword>
<proteinExistence type="predicted"/>
<dbReference type="EMBL" id="CDMY01000536">
    <property type="protein sequence ID" value="CEM21154.1"/>
    <property type="molecule type" value="Genomic_DNA"/>
</dbReference>
<evidence type="ECO:0000256" key="1">
    <source>
        <dbReference type="SAM" id="MobiDB-lite"/>
    </source>
</evidence>
<evidence type="ECO:0008006" key="4">
    <source>
        <dbReference type="Google" id="ProtNLM"/>
    </source>
</evidence>
<feature type="compositionally biased region" description="Basic and acidic residues" evidence="1">
    <location>
        <begin position="8"/>
        <end position="21"/>
    </location>
</feature>
<dbReference type="AlphaFoldDB" id="A0A0G4G0D8"/>
<gene>
    <name evidence="2" type="ORF">Vbra_21832</name>
</gene>
<dbReference type="InParanoid" id="A0A0G4G0D8"/>
<reference evidence="2 3" key="1">
    <citation type="submission" date="2014-11" db="EMBL/GenBank/DDBJ databases">
        <authorList>
            <person name="Zhu J."/>
            <person name="Qi W."/>
            <person name="Song R."/>
        </authorList>
    </citation>
    <scope>NUCLEOTIDE SEQUENCE [LARGE SCALE GENOMIC DNA]</scope>
</reference>
<feature type="region of interest" description="Disordered" evidence="1">
    <location>
        <begin position="1"/>
        <end position="29"/>
    </location>
</feature>